<sequence>MEESVWLSSRSHGRMLQAHDGEVEIDPKGGRKEHARQYMGMLSATAFRYIELAANDRELRLALGVGAGQHAAEAKGNVGWWPLEA</sequence>
<feature type="compositionally biased region" description="Basic and acidic residues" evidence="1">
    <location>
        <begin position="17"/>
        <end position="30"/>
    </location>
</feature>
<dbReference type="AlphaFoldDB" id="Q6ZBQ4"/>
<dbReference type="Proteomes" id="UP000000763">
    <property type="component" value="Chromosome 8"/>
</dbReference>
<evidence type="ECO:0000313" key="2">
    <source>
        <dbReference type="EMBL" id="BAD09662.1"/>
    </source>
</evidence>
<accession>Q6ZBQ4</accession>
<dbReference type="EMBL" id="AP004620">
    <property type="protein sequence ID" value="BAD09662.1"/>
    <property type="molecule type" value="Genomic_DNA"/>
</dbReference>
<name>Q6ZBQ4_ORYSJ</name>
<feature type="compositionally biased region" description="Polar residues" evidence="1">
    <location>
        <begin position="1"/>
        <end position="10"/>
    </location>
</feature>
<reference evidence="3" key="1">
    <citation type="journal article" date="2005" name="Nature">
        <title>The map-based sequence of the rice genome.</title>
        <authorList>
            <consortium name="International rice genome sequencing project (IRGSP)"/>
            <person name="Matsumoto T."/>
            <person name="Wu J."/>
            <person name="Kanamori H."/>
            <person name="Katayose Y."/>
            <person name="Fujisawa M."/>
            <person name="Namiki N."/>
            <person name="Mizuno H."/>
            <person name="Yamamoto K."/>
            <person name="Antonio B.A."/>
            <person name="Baba T."/>
            <person name="Sakata K."/>
            <person name="Nagamura Y."/>
            <person name="Aoki H."/>
            <person name="Arikawa K."/>
            <person name="Arita K."/>
            <person name="Bito T."/>
            <person name="Chiden Y."/>
            <person name="Fujitsuka N."/>
            <person name="Fukunaka R."/>
            <person name="Hamada M."/>
            <person name="Harada C."/>
            <person name="Hayashi A."/>
            <person name="Hijishita S."/>
            <person name="Honda M."/>
            <person name="Hosokawa S."/>
            <person name="Ichikawa Y."/>
            <person name="Idonuma A."/>
            <person name="Iijima M."/>
            <person name="Ikeda M."/>
            <person name="Ikeno M."/>
            <person name="Ito K."/>
            <person name="Ito S."/>
            <person name="Ito T."/>
            <person name="Ito Y."/>
            <person name="Ito Y."/>
            <person name="Iwabuchi A."/>
            <person name="Kamiya K."/>
            <person name="Karasawa W."/>
            <person name="Kurita K."/>
            <person name="Katagiri S."/>
            <person name="Kikuta A."/>
            <person name="Kobayashi H."/>
            <person name="Kobayashi N."/>
            <person name="Machita K."/>
            <person name="Maehara T."/>
            <person name="Masukawa M."/>
            <person name="Mizubayashi T."/>
            <person name="Mukai Y."/>
            <person name="Nagasaki H."/>
            <person name="Nagata Y."/>
            <person name="Naito S."/>
            <person name="Nakashima M."/>
            <person name="Nakama Y."/>
            <person name="Nakamichi Y."/>
            <person name="Nakamura M."/>
            <person name="Meguro A."/>
            <person name="Negishi M."/>
            <person name="Ohta I."/>
            <person name="Ohta T."/>
            <person name="Okamoto M."/>
            <person name="Ono N."/>
            <person name="Saji S."/>
            <person name="Sakaguchi M."/>
            <person name="Sakai K."/>
            <person name="Shibata M."/>
            <person name="Shimokawa T."/>
            <person name="Song J."/>
            <person name="Takazaki Y."/>
            <person name="Terasawa K."/>
            <person name="Tsugane M."/>
            <person name="Tsuji K."/>
            <person name="Ueda S."/>
            <person name="Waki K."/>
            <person name="Yamagata H."/>
            <person name="Yamamoto M."/>
            <person name="Yamamoto S."/>
            <person name="Yamane H."/>
            <person name="Yoshiki S."/>
            <person name="Yoshihara R."/>
            <person name="Yukawa K."/>
            <person name="Zhong H."/>
            <person name="Yano M."/>
            <person name="Yuan Q."/>
            <person name="Ouyang S."/>
            <person name="Liu J."/>
            <person name="Jones K.M."/>
            <person name="Gansberger K."/>
            <person name="Moffat K."/>
            <person name="Hill J."/>
            <person name="Bera J."/>
            <person name="Fadrosh D."/>
            <person name="Jin S."/>
            <person name="Johri S."/>
            <person name="Kim M."/>
            <person name="Overton L."/>
            <person name="Reardon M."/>
            <person name="Tsitrin T."/>
            <person name="Vuong H."/>
            <person name="Weaver B."/>
            <person name="Ciecko A."/>
            <person name="Tallon L."/>
            <person name="Jackson J."/>
            <person name="Pai G."/>
            <person name="Aken S.V."/>
            <person name="Utterback T."/>
            <person name="Reidmuller S."/>
            <person name="Feldblyum T."/>
            <person name="Hsiao J."/>
            <person name="Zismann V."/>
            <person name="Iobst S."/>
            <person name="de Vazeille A.R."/>
            <person name="Buell C.R."/>
            <person name="Ying K."/>
            <person name="Li Y."/>
            <person name="Lu T."/>
            <person name="Huang Y."/>
            <person name="Zhao Q."/>
            <person name="Feng Q."/>
            <person name="Zhang L."/>
            <person name="Zhu J."/>
            <person name="Weng Q."/>
            <person name="Mu J."/>
            <person name="Lu Y."/>
            <person name="Fan D."/>
            <person name="Liu Y."/>
            <person name="Guan J."/>
            <person name="Zhang Y."/>
            <person name="Yu S."/>
            <person name="Liu X."/>
            <person name="Zhang Y."/>
            <person name="Hong G."/>
            <person name="Han B."/>
            <person name="Choisne N."/>
            <person name="Demange N."/>
            <person name="Orjeda G."/>
            <person name="Samain S."/>
            <person name="Cattolico L."/>
            <person name="Pelletier E."/>
            <person name="Couloux A."/>
            <person name="Segurens B."/>
            <person name="Wincker P."/>
            <person name="D'Hont A."/>
            <person name="Scarpelli C."/>
            <person name="Weissenbach J."/>
            <person name="Salanoubat M."/>
            <person name="Quetier F."/>
            <person name="Yu Y."/>
            <person name="Kim H.R."/>
            <person name="Rambo T."/>
            <person name="Currie J."/>
            <person name="Collura K."/>
            <person name="Luo M."/>
            <person name="Yang T."/>
            <person name="Ammiraju J.S.S."/>
            <person name="Engler F."/>
            <person name="Soderlund C."/>
            <person name="Wing R.A."/>
            <person name="Palmer L.E."/>
            <person name="de la Bastide M."/>
            <person name="Spiegel L."/>
            <person name="Nascimento L."/>
            <person name="Zutavern T."/>
            <person name="O'Shaughnessy A."/>
            <person name="Dike S."/>
            <person name="Dedhia N."/>
            <person name="Preston R."/>
            <person name="Balija V."/>
            <person name="McCombie W.R."/>
            <person name="Chow T."/>
            <person name="Chen H."/>
            <person name="Chung M."/>
            <person name="Chen C."/>
            <person name="Shaw J."/>
            <person name="Wu H."/>
            <person name="Hsiao K."/>
            <person name="Chao Y."/>
            <person name="Chu M."/>
            <person name="Cheng C."/>
            <person name="Hour A."/>
            <person name="Lee P."/>
            <person name="Lin S."/>
            <person name="Lin Y."/>
            <person name="Liou J."/>
            <person name="Liu S."/>
            <person name="Hsing Y."/>
            <person name="Raghuvanshi S."/>
            <person name="Mohanty A."/>
            <person name="Bharti A.K."/>
            <person name="Gaur A."/>
            <person name="Gupta V."/>
            <person name="Kumar D."/>
            <person name="Ravi V."/>
            <person name="Vij S."/>
            <person name="Kapur A."/>
            <person name="Khurana P."/>
            <person name="Khurana P."/>
            <person name="Khurana J.P."/>
            <person name="Tyagi A.K."/>
            <person name="Gaikwad K."/>
            <person name="Singh A."/>
            <person name="Dalal V."/>
            <person name="Srivastava S."/>
            <person name="Dixit A."/>
            <person name="Pal A.K."/>
            <person name="Ghazi I.A."/>
            <person name="Yadav M."/>
            <person name="Pandit A."/>
            <person name="Bhargava A."/>
            <person name="Sureshbabu K."/>
            <person name="Batra K."/>
            <person name="Sharma T.R."/>
            <person name="Mohapatra T."/>
            <person name="Singh N.K."/>
            <person name="Messing J."/>
            <person name="Nelson A.B."/>
            <person name="Fuks G."/>
            <person name="Kavchok S."/>
            <person name="Keizer G."/>
            <person name="Linton E."/>
            <person name="Llaca V."/>
            <person name="Song R."/>
            <person name="Tanyolac B."/>
            <person name="Young S."/>
            <person name="Ho-Il K."/>
            <person name="Hahn J.H."/>
            <person name="Sangsakoo G."/>
            <person name="Vanavichit A."/>
            <person name="de Mattos Luiz.A.T."/>
            <person name="Zimmer P.D."/>
            <person name="Malone G."/>
            <person name="Dellagostin O."/>
            <person name="de Oliveira A.C."/>
            <person name="Bevan M."/>
            <person name="Bancroft I."/>
            <person name="Minx P."/>
            <person name="Cordum H."/>
            <person name="Wilson R."/>
            <person name="Cheng Z."/>
            <person name="Jin W."/>
            <person name="Jiang J."/>
            <person name="Leong S.A."/>
            <person name="Iwama H."/>
            <person name="Gojobori T."/>
            <person name="Itoh T."/>
            <person name="Niimura Y."/>
            <person name="Fujii Y."/>
            <person name="Habara T."/>
            <person name="Sakai H."/>
            <person name="Sato Y."/>
            <person name="Wilson G."/>
            <person name="Kumar K."/>
            <person name="McCouch S."/>
            <person name="Juretic N."/>
            <person name="Hoen D."/>
            <person name="Wright S."/>
            <person name="Bruskiewich R."/>
            <person name="Bureau T."/>
            <person name="Miyao A."/>
            <person name="Hirochika H."/>
            <person name="Nishikawa T."/>
            <person name="Kadowaki K."/>
            <person name="Sugiura M."/>
            <person name="Burr B."/>
            <person name="Sasaki T."/>
        </authorList>
    </citation>
    <scope>NUCLEOTIDE SEQUENCE [LARGE SCALE GENOMIC DNA]</scope>
    <source>
        <strain evidence="3">cv. Nipponbare</strain>
    </source>
</reference>
<proteinExistence type="predicted"/>
<evidence type="ECO:0000313" key="3">
    <source>
        <dbReference type="Proteomes" id="UP000000763"/>
    </source>
</evidence>
<feature type="region of interest" description="Disordered" evidence="1">
    <location>
        <begin position="1"/>
        <end position="30"/>
    </location>
</feature>
<protein>
    <submittedName>
        <fullName evidence="2">Uncharacterized protein</fullName>
    </submittedName>
</protein>
<organism evidence="2 3">
    <name type="scientific">Oryza sativa subsp. japonica</name>
    <name type="common">Rice</name>
    <dbReference type="NCBI Taxonomy" id="39947"/>
    <lineage>
        <taxon>Eukaryota</taxon>
        <taxon>Viridiplantae</taxon>
        <taxon>Streptophyta</taxon>
        <taxon>Embryophyta</taxon>
        <taxon>Tracheophyta</taxon>
        <taxon>Spermatophyta</taxon>
        <taxon>Magnoliopsida</taxon>
        <taxon>Liliopsida</taxon>
        <taxon>Poales</taxon>
        <taxon>Poaceae</taxon>
        <taxon>BOP clade</taxon>
        <taxon>Oryzoideae</taxon>
        <taxon>Oryzeae</taxon>
        <taxon>Oryzinae</taxon>
        <taxon>Oryza</taxon>
        <taxon>Oryza sativa</taxon>
    </lineage>
</organism>
<gene>
    <name evidence="2" type="primary">P0605H02.24</name>
</gene>
<reference evidence="3" key="2">
    <citation type="journal article" date="2008" name="Nucleic Acids Res.">
        <title>The rice annotation project database (RAP-DB): 2008 update.</title>
        <authorList>
            <consortium name="The rice annotation project (RAP)"/>
        </authorList>
    </citation>
    <scope>GENOME REANNOTATION</scope>
    <source>
        <strain evidence="3">cv. Nipponbare</strain>
    </source>
</reference>
<evidence type="ECO:0000256" key="1">
    <source>
        <dbReference type="SAM" id="MobiDB-lite"/>
    </source>
</evidence>